<name>A0A7Y0DZJ0_9PROT</name>
<dbReference type="RefSeq" id="WP_169624744.1">
    <property type="nucleotide sequence ID" value="NZ_JABBNT010000002.1"/>
</dbReference>
<dbReference type="EMBL" id="JABBNT010000002">
    <property type="protein sequence ID" value="NMM44460.1"/>
    <property type="molecule type" value="Genomic_DNA"/>
</dbReference>
<gene>
    <name evidence="1" type="ORF">HH303_08210</name>
</gene>
<dbReference type="Proteomes" id="UP000539372">
    <property type="component" value="Unassembled WGS sequence"/>
</dbReference>
<organism evidence="1 2">
    <name type="scientific">Pacificispira spongiicola</name>
    <dbReference type="NCBI Taxonomy" id="2729598"/>
    <lineage>
        <taxon>Bacteria</taxon>
        <taxon>Pseudomonadati</taxon>
        <taxon>Pseudomonadota</taxon>
        <taxon>Alphaproteobacteria</taxon>
        <taxon>Rhodospirillales</taxon>
        <taxon>Rhodospirillaceae</taxon>
        <taxon>Pacificispira</taxon>
    </lineage>
</organism>
<protein>
    <submittedName>
        <fullName evidence="1">Uncharacterized protein</fullName>
    </submittedName>
</protein>
<dbReference type="AlphaFoldDB" id="A0A7Y0DZJ0"/>
<proteinExistence type="predicted"/>
<reference evidence="1 2" key="1">
    <citation type="submission" date="2020-04" db="EMBL/GenBank/DDBJ databases">
        <title>Rhodospirillaceae bacterium KN72 isolated from deep sea.</title>
        <authorList>
            <person name="Zhang D.-C."/>
        </authorList>
    </citation>
    <scope>NUCLEOTIDE SEQUENCE [LARGE SCALE GENOMIC DNA]</scope>
    <source>
        <strain evidence="1 2">KN72</strain>
    </source>
</reference>
<keyword evidence="2" id="KW-1185">Reference proteome</keyword>
<evidence type="ECO:0000313" key="1">
    <source>
        <dbReference type="EMBL" id="NMM44460.1"/>
    </source>
</evidence>
<accession>A0A7Y0DZJ0</accession>
<sequence>MTVSLYPSDSVASPVAIADPQQCLTALFEMDTTLPDGFAETAILSWLISLPSEIDPARAAATLGSLPRIAGAQGGETGRISQLLREIARYPAEKLAATGRRGHRRHA</sequence>
<evidence type="ECO:0000313" key="2">
    <source>
        <dbReference type="Proteomes" id="UP000539372"/>
    </source>
</evidence>
<comment type="caution">
    <text evidence="1">The sequence shown here is derived from an EMBL/GenBank/DDBJ whole genome shotgun (WGS) entry which is preliminary data.</text>
</comment>